<proteinExistence type="predicted"/>
<gene>
    <name evidence="1" type="ORF">AC578_7807</name>
</gene>
<reference evidence="1 2" key="1">
    <citation type="submission" date="2015-07" db="EMBL/GenBank/DDBJ databases">
        <title>Comparative genomics of the Sigatoka disease complex on banana suggests a link between parallel evolutionary changes in Pseudocercospora fijiensis and Pseudocercospora eumusae and increased virulence on the banana host.</title>
        <authorList>
            <person name="Chang T.-C."/>
            <person name="Salvucci A."/>
            <person name="Crous P.W."/>
            <person name="Stergiopoulos I."/>
        </authorList>
    </citation>
    <scope>NUCLEOTIDE SEQUENCE [LARGE SCALE GENOMIC DNA]</scope>
    <source>
        <strain evidence="1 2">CBS 114824</strain>
    </source>
</reference>
<dbReference type="EMBL" id="LFZN01000435">
    <property type="protein sequence ID" value="KXS93612.1"/>
    <property type="molecule type" value="Genomic_DNA"/>
</dbReference>
<dbReference type="AlphaFoldDB" id="A0A139GTV2"/>
<evidence type="ECO:0000313" key="2">
    <source>
        <dbReference type="Proteomes" id="UP000070133"/>
    </source>
</evidence>
<comment type="caution">
    <text evidence="1">The sequence shown here is derived from an EMBL/GenBank/DDBJ whole genome shotgun (WGS) entry which is preliminary data.</text>
</comment>
<evidence type="ECO:0000313" key="1">
    <source>
        <dbReference type="EMBL" id="KXS93612.1"/>
    </source>
</evidence>
<dbReference type="Proteomes" id="UP000070133">
    <property type="component" value="Unassembled WGS sequence"/>
</dbReference>
<dbReference type="OrthoDB" id="3642715at2759"/>
<name>A0A139GTV2_9PEZI</name>
<sequence>MVSETSHVLNFYYPACELMPTEAQFPILEVPKDVAYRDQPPRDYQSRDVFSTTFYVLLPLESRQQRPTSPNSQTGLITAIDNLCTVQGSSSLRFVAAFDASKEAVVWRYLLTYHDDSMDFKQRFELTSVQQAVLLRLAGTYPWIRMLEHLIYRECDMAFYHVMENLQVAYPDVDLEAEVLDWDTEWASAPQITPGEVLRNRLAASNGFVDLSDEDVVKAVLPCGHILPIKLANLKTMSAAECLDSKCYCGAEILTDQDMREIAINHEIDVRRSDFIKQNRLWKELDVRINKQGHITFTHSTLLLALGASLESLKAPKSVIPQSMCFAHSFEATRLVAQFKSRFNAPNQPETTTVRDLLKFLLDEARSALGGDEGLELLPPGIRSFVVQWTKRAVNFLDLCRCDRSGKDHYGLHQHGERFVYQIPSIQSNERSIDKLLESMDLSGQVTTKAENLHELLRDMMMNGEAK</sequence>
<protein>
    <submittedName>
        <fullName evidence="1">Uncharacterized protein</fullName>
    </submittedName>
</protein>
<organism evidence="1 2">
    <name type="scientific">Pseudocercospora eumusae</name>
    <dbReference type="NCBI Taxonomy" id="321146"/>
    <lineage>
        <taxon>Eukaryota</taxon>
        <taxon>Fungi</taxon>
        <taxon>Dikarya</taxon>
        <taxon>Ascomycota</taxon>
        <taxon>Pezizomycotina</taxon>
        <taxon>Dothideomycetes</taxon>
        <taxon>Dothideomycetidae</taxon>
        <taxon>Mycosphaerellales</taxon>
        <taxon>Mycosphaerellaceae</taxon>
        <taxon>Pseudocercospora</taxon>
    </lineage>
</organism>
<accession>A0A139GTV2</accession>
<keyword evidence="2" id="KW-1185">Reference proteome</keyword>